<dbReference type="Pfam" id="PF01022">
    <property type="entry name" value="HTH_5"/>
    <property type="match status" value="1"/>
</dbReference>
<dbReference type="SMART" id="SM00418">
    <property type="entry name" value="HTH_ARSR"/>
    <property type="match status" value="1"/>
</dbReference>
<reference evidence="6" key="1">
    <citation type="journal article" date="2019" name="Int. J. Syst. Evol. Microbiol.">
        <title>The Global Catalogue of Microorganisms (GCM) 10K type strain sequencing project: providing services to taxonomists for standard genome sequencing and annotation.</title>
        <authorList>
            <consortium name="The Broad Institute Genomics Platform"/>
            <consortium name="The Broad Institute Genome Sequencing Center for Infectious Disease"/>
            <person name="Wu L."/>
            <person name="Ma J."/>
        </authorList>
    </citation>
    <scope>NUCLEOTIDE SEQUENCE [LARGE SCALE GENOMIC DNA]</scope>
    <source>
        <strain evidence="6">CGMCC 1.10832</strain>
    </source>
</reference>
<dbReference type="CDD" id="cd00090">
    <property type="entry name" value="HTH_ARSR"/>
    <property type="match status" value="1"/>
</dbReference>
<evidence type="ECO:0000259" key="4">
    <source>
        <dbReference type="PROSITE" id="PS50987"/>
    </source>
</evidence>
<keyword evidence="3" id="KW-0804">Transcription</keyword>
<gene>
    <name evidence="5" type="ORF">GCM10011506_10800</name>
</gene>
<dbReference type="EMBL" id="BMEC01000003">
    <property type="protein sequence ID" value="GGC27205.1"/>
    <property type="molecule type" value="Genomic_DNA"/>
</dbReference>
<dbReference type="InterPro" id="IPR036390">
    <property type="entry name" value="WH_DNA-bd_sf"/>
</dbReference>
<organism evidence="5 6">
    <name type="scientific">Marivirga lumbricoides</name>
    <dbReference type="NCBI Taxonomy" id="1046115"/>
    <lineage>
        <taxon>Bacteria</taxon>
        <taxon>Pseudomonadati</taxon>
        <taxon>Bacteroidota</taxon>
        <taxon>Cytophagia</taxon>
        <taxon>Cytophagales</taxon>
        <taxon>Marivirgaceae</taxon>
        <taxon>Marivirga</taxon>
    </lineage>
</organism>
<comment type="caution">
    <text evidence="5">The sequence shown here is derived from an EMBL/GenBank/DDBJ whole genome shotgun (WGS) entry which is preliminary data.</text>
</comment>
<dbReference type="InterPro" id="IPR051081">
    <property type="entry name" value="HTH_MetalResp_TranReg"/>
</dbReference>
<dbReference type="InterPro" id="IPR018334">
    <property type="entry name" value="ArsR_HTH"/>
</dbReference>
<protein>
    <recommendedName>
        <fullName evidence="4">HTH arsR-type domain-containing protein</fullName>
    </recommendedName>
</protein>
<dbReference type="InterPro" id="IPR036388">
    <property type="entry name" value="WH-like_DNA-bd_sf"/>
</dbReference>
<dbReference type="InterPro" id="IPR011991">
    <property type="entry name" value="ArsR-like_HTH"/>
</dbReference>
<keyword evidence="6" id="KW-1185">Reference proteome</keyword>
<dbReference type="Proteomes" id="UP000636010">
    <property type="component" value="Unassembled WGS sequence"/>
</dbReference>
<name>A0ABQ1LQA2_9BACT</name>
<evidence type="ECO:0000256" key="3">
    <source>
        <dbReference type="ARBA" id="ARBA00023163"/>
    </source>
</evidence>
<evidence type="ECO:0000256" key="2">
    <source>
        <dbReference type="ARBA" id="ARBA00023125"/>
    </source>
</evidence>
<dbReference type="NCBIfam" id="NF033788">
    <property type="entry name" value="HTH_metalloreg"/>
    <property type="match status" value="1"/>
</dbReference>
<dbReference type="Gene3D" id="1.10.10.10">
    <property type="entry name" value="Winged helix-like DNA-binding domain superfamily/Winged helix DNA-binding domain"/>
    <property type="match status" value="1"/>
</dbReference>
<dbReference type="PANTHER" id="PTHR33154">
    <property type="entry name" value="TRANSCRIPTIONAL REGULATOR, ARSR FAMILY"/>
    <property type="match status" value="1"/>
</dbReference>
<keyword evidence="2" id="KW-0238">DNA-binding</keyword>
<dbReference type="PRINTS" id="PR00778">
    <property type="entry name" value="HTHARSR"/>
</dbReference>
<evidence type="ECO:0000313" key="6">
    <source>
        <dbReference type="Proteomes" id="UP000636010"/>
    </source>
</evidence>
<dbReference type="PANTHER" id="PTHR33154:SF33">
    <property type="entry name" value="TRANSCRIPTIONAL REPRESSOR SDPR"/>
    <property type="match status" value="1"/>
</dbReference>
<feature type="domain" description="HTH arsR-type" evidence="4">
    <location>
        <begin position="5"/>
        <end position="99"/>
    </location>
</feature>
<accession>A0ABQ1LQA2</accession>
<evidence type="ECO:0000313" key="5">
    <source>
        <dbReference type="EMBL" id="GGC27205.1"/>
    </source>
</evidence>
<dbReference type="PROSITE" id="PS00846">
    <property type="entry name" value="HTH_ARSR_1"/>
    <property type="match status" value="1"/>
</dbReference>
<evidence type="ECO:0000256" key="1">
    <source>
        <dbReference type="ARBA" id="ARBA00023015"/>
    </source>
</evidence>
<keyword evidence="1" id="KW-0805">Transcription regulation</keyword>
<sequence>MFMRLKNFTLNFSVQVFKCLADDSRLRILFQVHENQQMCISDLELILNFTQAKTSRHLLYLKNNGVLNSRKVDQWVFYNVKEEVKDLLSQAFRFVEKDQLLQKDLETFKVMYSNRELALNKLHNRKWIN</sequence>
<dbReference type="SUPFAM" id="SSF46785">
    <property type="entry name" value="Winged helix' DNA-binding domain"/>
    <property type="match status" value="1"/>
</dbReference>
<proteinExistence type="predicted"/>
<dbReference type="PROSITE" id="PS50987">
    <property type="entry name" value="HTH_ARSR_2"/>
    <property type="match status" value="1"/>
</dbReference>
<dbReference type="InterPro" id="IPR001845">
    <property type="entry name" value="HTH_ArsR_DNA-bd_dom"/>
</dbReference>